<dbReference type="Proteomes" id="UP001362999">
    <property type="component" value="Unassembled WGS sequence"/>
</dbReference>
<evidence type="ECO:0000259" key="5">
    <source>
        <dbReference type="Pfam" id="PF01494"/>
    </source>
</evidence>
<dbReference type="InterPro" id="IPR036188">
    <property type="entry name" value="FAD/NAD-bd_sf"/>
</dbReference>
<proteinExistence type="predicted"/>
<comment type="caution">
    <text evidence="6">The sequence shown here is derived from an EMBL/GenBank/DDBJ whole genome shotgun (WGS) entry which is preliminary data.</text>
</comment>
<evidence type="ECO:0000313" key="6">
    <source>
        <dbReference type="EMBL" id="KAK7042139.1"/>
    </source>
</evidence>
<dbReference type="InterPro" id="IPR050641">
    <property type="entry name" value="RIFMO-like"/>
</dbReference>
<dbReference type="PANTHER" id="PTHR43004">
    <property type="entry name" value="TRK SYSTEM POTASSIUM UPTAKE PROTEIN"/>
    <property type="match status" value="1"/>
</dbReference>
<feature type="domain" description="FAD-binding" evidence="5">
    <location>
        <begin position="6"/>
        <end position="191"/>
    </location>
</feature>
<keyword evidence="4" id="KW-0560">Oxidoreductase</keyword>
<organism evidence="6 7">
    <name type="scientific">Favolaschia claudopus</name>
    <dbReference type="NCBI Taxonomy" id="2862362"/>
    <lineage>
        <taxon>Eukaryota</taxon>
        <taxon>Fungi</taxon>
        <taxon>Dikarya</taxon>
        <taxon>Basidiomycota</taxon>
        <taxon>Agaricomycotina</taxon>
        <taxon>Agaricomycetes</taxon>
        <taxon>Agaricomycetidae</taxon>
        <taxon>Agaricales</taxon>
        <taxon>Marasmiineae</taxon>
        <taxon>Mycenaceae</taxon>
        <taxon>Favolaschia</taxon>
    </lineage>
</organism>
<gene>
    <name evidence="6" type="ORF">R3P38DRAFT_2511366</name>
</gene>
<dbReference type="EMBL" id="JAWWNJ010000013">
    <property type="protein sequence ID" value="KAK7042139.1"/>
    <property type="molecule type" value="Genomic_DNA"/>
</dbReference>
<dbReference type="PANTHER" id="PTHR43004:SF19">
    <property type="entry name" value="BINDING MONOOXYGENASE, PUTATIVE (JCVI)-RELATED"/>
    <property type="match status" value="1"/>
</dbReference>
<keyword evidence="7" id="KW-1185">Reference proteome</keyword>
<dbReference type="Gene3D" id="3.50.50.60">
    <property type="entry name" value="FAD/NAD(P)-binding domain"/>
    <property type="match status" value="2"/>
</dbReference>
<comment type="cofactor">
    <cofactor evidence="1">
        <name>FAD</name>
        <dbReference type="ChEBI" id="CHEBI:57692"/>
    </cofactor>
</comment>
<protein>
    <submittedName>
        <fullName evidence="6">FAD-binding-3 domain-containing protein</fullName>
    </submittedName>
</protein>
<dbReference type="SUPFAM" id="SSF51905">
    <property type="entry name" value="FAD/NAD(P)-binding domain"/>
    <property type="match status" value="1"/>
</dbReference>
<evidence type="ECO:0000256" key="1">
    <source>
        <dbReference type="ARBA" id="ARBA00001974"/>
    </source>
</evidence>
<keyword evidence="2" id="KW-0285">Flavoprotein</keyword>
<accession>A0AAW0CPV1</accession>
<dbReference type="GO" id="GO:0071949">
    <property type="term" value="F:FAD binding"/>
    <property type="evidence" value="ECO:0007669"/>
    <property type="project" value="InterPro"/>
</dbReference>
<evidence type="ECO:0000256" key="4">
    <source>
        <dbReference type="ARBA" id="ARBA00023002"/>
    </source>
</evidence>
<evidence type="ECO:0000256" key="3">
    <source>
        <dbReference type="ARBA" id="ARBA00022827"/>
    </source>
</evidence>
<dbReference type="InterPro" id="IPR002938">
    <property type="entry name" value="FAD-bd"/>
</dbReference>
<keyword evidence="3" id="KW-0274">FAD</keyword>
<reference evidence="6 7" key="1">
    <citation type="journal article" date="2024" name="J Genomics">
        <title>Draft genome sequencing and assembly of Favolaschia claudopus CIRM-BRFM 2984 isolated from oak limbs.</title>
        <authorList>
            <person name="Navarro D."/>
            <person name="Drula E."/>
            <person name="Chaduli D."/>
            <person name="Cazenave R."/>
            <person name="Ahrendt S."/>
            <person name="Wang J."/>
            <person name="Lipzen A."/>
            <person name="Daum C."/>
            <person name="Barry K."/>
            <person name="Grigoriev I.V."/>
            <person name="Favel A."/>
            <person name="Rosso M.N."/>
            <person name="Martin F."/>
        </authorList>
    </citation>
    <scope>NUCLEOTIDE SEQUENCE [LARGE SCALE GENOMIC DNA]</scope>
    <source>
        <strain evidence="6 7">CIRM-BRFM 2984</strain>
    </source>
</reference>
<dbReference type="GO" id="GO:0016709">
    <property type="term" value="F:oxidoreductase activity, acting on paired donors, with incorporation or reduction of molecular oxygen, NAD(P)H as one donor, and incorporation of one atom of oxygen"/>
    <property type="evidence" value="ECO:0007669"/>
    <property type="project" value="UniProtKB-ARBA"/>
</dbReference>
<feature type="domain" description="FAD-binding" evidence="5">
    <location>
        <begin position="293"/>
        <end position="364"/>
    </location>
</feature>
<sequence length="434" mass="46897">MSFPERTTVLIVGAGPAGMAAAMSLHHQGIHDFVVVDANYRGVNASRAVIIHAATLEALNNVGCLDEILALGNKIDKLGLHDGSTYLLSADFALLDQYTKFPFALIIPQAHTEIKMAERLDNIGIKVWRPYKVVSVKPSQAEDESFDVHFESGESIRAKYVIGADGAHSVIRNEAGIAFEDPDGNVKHEYGNLTHMAFGDVTFTTPPRLFSPEKPVSLTISGGNMLLVAPLPAATFPDSPTTVYRLSTSVPVEVGSAPPNPGADFFQSFIDRHGPPELSSDPAINPIPSRVDKIYASSRYRTRSAVAERYFVRKPGGGVILLIGDAAHIHSPFAGQGMSLGIRDAIGLGPILKAHMESAEPQTSDQLFEDWGANRYKRAIAVIGLTKNAMGILNAQHKMWPPLLKLAFAVLRFFGHLTSVRRAVAYKLSGLAEV</sequence>
<name>A0AAW0CPV1_9AGAR</name>
<dbReference type="AlphaFoldDB" id="A0AAW0CPV1"/>
<dbReference type="Pfam" id="PF01494">
    <property type="entry name" value="FAD_binding_3"/>
    <property type="match status" value="2"/>
</dbReference>
<dbReference type="PRINTS" id="PR00420">
    <property type="entry name" value="RNGMNOXGNASE"/>
</dbReference>
<evidence type="ECO:0000313" key="7">
    <source>
        <dbReference type="Proteomes" id="UP001362999"/>
    </source>
</evidence>
<evidence type="ECO:0000256" key="2">
    <source>
        <dbReference type="ARBA" id="ARBA00022630"/>
    </source>
</evidence>